<dbReference type="Proteomes" id="UP000244060">
    <property type="component" value="Unassembled WGS sequence"/>
</dbReference>
<evidence type="ECO:0008006" key="3">
    <source>
        <dbReference type="Google" id="ProtNLM"/>
    </source>
</evidence>
<dbReference type="RefSeq" id="WP_108221204.1">
    <property type="nucleotide sequence ID" value="NZ_CP090022.1"/>
</dbReference>
<sequence>MTVPAAPRRAIWAMLILQVAIGAALIGMDLARPAPPSPADLFAPATVPQMRPYRPDVRPAPGTDGPQMRPMPARLEFAHEDGRVAVTGQIAQGDAARFARFLEEQALRPDTIALDSSGGVVAEALLIGRQIRALGAATEVGGGGVCLSACPYLLAGGDPRRVRPGGLVGVHQHYFGENSLLPAFLAVEDVQRGQAEVMRYLDRMGIDPRLMMHGMETPAREIYILDAERMEELRLVTEPVQAAAE</sequence>
<accession>A0A2T5K692</accession>
<dbReference type="Gene3D" id="3.90.226.10">
    <property type="entry name" value="2-enoyl-CoA Hydratase, Chain A, domain 1"/>
    <property type="match status" value="1"/>
</dbReference>
<gene>
    <name evidence="1" type="ORF">C8J28_11055</name>
</gene>
<evidence type="ECO:0000313" key="1">
    <source>
        <dbReference type="EMBL" id="PTR17931.1"/>
    </source>
</evidence>
<dbReference type="EMBL" id="QAOT01000010">
    <property type="protein sequence ID" value="PTR17931.1"/>
    <property type="molecule type" value="Genomic_DNA"/>
</dbReference>
<dbReference type="SUPFAM" id="SSF52096">
    <property type="entry name" value="ClpP/crotonase"/>
    <property type="match status" value="1"/>
</dbReference>
<keyword evidence="2" id="KW-1185">Reference proteome</keyword>
<dbReference type="AlphaFoldDB" id="A0A2T5K692"/>
<organism evidence="1 2">
    <name type="scientific">Cereibacter azotoformans</name>
    <dbReference type="NCBI Taxonomy" id="43057"/>
    <lineage>
        <taxon>Bacteria</taxon>
        <taxon>Pseudomonadati</taxon>
        <taxon>Pseudomonadota</taxon>
        <taxon>Alphaproteobacteria</taxon>
        <taxon>Rhodobacterales</taxon>
        <taxon>Paracoccaceae</taxon>
        <taxon>Cereibacter</taxon>
    </lineage>
</organism>
<dbReference type="OrthoDB" id="5936191at2"/>
<name>A0A2T5K692_9RHOB</name>
<evidence type="ECO:0000313" key="2">
    <source>
        <dbReference type="Proteomes" id="UP000244060"/>
    </source>
</evidence>
<proteinExistence type="predicted"/>
<reference evidence="1 2" key="1">
    <citation type="submission" date="2018-04" db="EMBL/GenBank/DDBJ databases">
        <title>Genomic Encyclopedia of Type Strains, Phase III (KMG-III): the genomes of soil and plant-associated and newly described type strains.</title>
        <authorList>
            <person name="Whitman W."/>
        </authorList>
    </citation>
    <scope>NUCLEOTIDE SEQUENCE [LARGE SCALE GENOMIC DNA]</scope>
    <source>
        <strain evidence="1 2">KA25</strain>
    </source>
</reference>
<protein>
    <recommendedName>
        <fullName evidence="3">Periplasmic protein</fullName>
    </recommendedName>
</protein>
<comment type="caution">
    <text evidence="1">The sequence shown here is derived from an EMBL/GenBank/DDBJ whole genome shotgun (WGS) entry which is preliminary data.</text>
</comment>
<dbReference type="InterPro" id="IPR029045">
    <property type="entry name" value="ClpP/crotonase-like_dom_sf"/>
</dbReference>